<keyword evidence="5" id="KW-1185">Reference proteome</keyword>
<feature type="domain" description="RapA2 cadherin-like" evidence="3">
    <location>
        <begin position="30"/>
        <end position="99"/>
    </location>
</feature>
<dbReference type="GO" id="GO:0005576">
    <property type="term" value="C:extracellular region"/>
    <property type="evidence" value="ECO:0007669"/>
    <property type="project" value="UniProtKB-SubCell"/>
</dbReference>
<dbReference type="EMBL" id="FWXD01000042">
    <property type="protein sequence ID" value="SMC29732.1"/>
    <property type="molecule type" value="Genomic_DNA"/>
</dbReference>
<dbReference type="PROSITE" id="PS00330">
    <property type="entry name" value="HEMOLYSIN_CALCIUM"/>
    <property type="match status" value="1"/>
</dbReference>
<sequence>YTYTPSKDYNGSDSFTVTVSDGHGGTVDSVVTINVTPVNDPAVIGGTATGSVQEDTTLTSTGTLTITDVDGASERAFVAGTSNGTYGSLSITTAGVWTYTLNNSAANVQALNTSDHKTETFTVTSVDGTQKTITIDVQGLDDNHAPVVDSHTVSAKEGVPISLGIATPTDADGDTMTITVTGLPTQGSVMTADGTTVTNGQTLTISQLTGLQYVLQPGISSDINAGHLKYSVNDGHGATTVGDININVANNSNAYEGFGGNDTFQLTKGSGNSATLNIALTTYMQPNGQWADVGAGPGVGVTKQVTTTVDTDLVVASGGSNDTVDLGVSHGNNVVYTDTSLPNSSNGTPSLGTLYATKFMTDAVITDADGVLLTNVEAPVQPITDTVNMGSGNDVVYGGAGNQAVFGGAGNDKLYGGADSDALRGGAGDDLIVGGKGSDVLRGDLGNDTFKWVLGDQSSTPGASNATGNNGIGISANTKVVAGATDVIMDFHSTAGDKDVLDLRDLLQGENSGTLDKYLHFQKDGSDTIIHVSHDGQFTAGLSVNATNYAYDKETQTIVLKGVDLIGSDTTDAQVIAHLLQGNKLVTD</sequence>
<dbReference type="Proteomes" id="UP000192761">
    <property type="component" value="Unassembled WGS sequence"/>
</dbReference>
<dbReference type="InterPro" id="IPR018511">
    <property type="entry name" value="Hemolysin-typ_Ca-bd_CS"/>
</dbReference>
<dbReference type="Gene3D" id="2.150.10.10">
    <property type="entry name" value="Serralysin-like metalloprotease, C-terminal"/>
    <property type="match status" value="1"/>
</dbReference>
<dbReference type="NCBIfam" id="TIGR03661">
    <property type="entry name" value="T1SS_VCA0849"/>
    <property type="match status" value="1"/>
</dbReference>
<dbReference type="STRING" id="1121001.SAMN02745857_04070"/>
<dbReference type="Pfam" id="PF17963">
    <property type="entry name" value="Big_9"/>
    <property type="match status" value="1"/>
</dbReference>
<evidence type="ECO:0000313" key="4">
    <source>
        <dbReference type="EMBL" id="SMC29732.1"/>
    </source>
</evidence>
<accession>A0A1W1Y0R6</accession>
<dbReference type="PRINTS" id="PR00313">
    <property type="entry name" value="CABNDNGRPT"/>
</dbReference>
<dbReference type="Pfam" id="PF17803">
    <property type="entry name" value="Cadherin_4"/>
    <property type="match status" value="1"/>
</dbReference>
<dbReference type="InterPro" id="IPR013783">
    <property type="entry name" value="Ig-like_fold"/>
</dbReference>
<dbReference type="InterPro" id="IPR040853">
    <property type="entry name" value="RapA2_cadherin-like"/>
</dbReference>
<dbReference type="PANTHER" id="PTHR38340">
    <property type="entry name" value="S-LAYER PROTEIN"/>
    <property type="match status" value="1"/>
</dbReference>
<proteinExistence type="predicted"/>
<dbReference type="RefSeq" id="WP_139799024.1">
    <property type="nucleotide sequence ID" value="NZ_FWXD01000042.1"/>
</dbReference>
<dbReference type="InterPro" id="IPR019960">
    <property type="entry name" value="T1SS_VCA0849"/>
</dbReference>
<evidence type="ECO:0000313" key="5">
    <source>
        <dbReference type="Proteomes" id="UP000192761"/>
    </source>
</evidence>
<protein>
    <submittedName>
        <fullName evidence="4">Type I secretion C-terminal target domain (VC_A0849 subclass)</fullName>
    </submittedName>
</protein>
<feature type="non-terminal residue" evidence="4">
    <location>
        <position position="1"/>
    </location>
</feature>
<organism evidence="4 5">
    <name type="scientific">Andreprevotia lacus DSM 23236</name>
    <dbReference type="NCBI Taxonomy" id="1121001"/>
    <lineage>
        <taxon>Bacteria</taxon>
        <taxon>Pseudomonadati</taxon>
        <taxon>Pseudomonadota</taxon>
        <taxon>Betaproteobacteria</taxon>
        <taxon>Neisseriales</taxon>
        <taxon>Chitinibacteraceae</taxon>
        <taxon>Andreprevotia</taxon>
    </lineage>
</organism>
<dbReference type="GO" id="GO:0005509">
    <property type="term" value="F:calcium ion binding"/>
    <property type="evidence" value="ECO:0007669"/>
    <property type="project" value="InterPro"/>
</dbReference>
<dbReference type="AlphaFoldDB" id="A0A1W1Y0R6"/>
<dbReference type="InterPro" id="IPR011049">
    <property type="entry name" value="Serralysin-like_metalloprot_C"/>
</dbReference>
<dbReference type="InterPro" id="IPR010221">
    <property type="entry name" value="VCBS_dom"/>
</dbReference>
<dbReference type="InterPro" id="IPR001343">
    <property type="entry name" value="Hemolysn_Ca-bd"/>
</dbReference>
<keyword evidence="2" id="KW-0964">Secreted</keyword>
<comment type="subcellular location">
    <subcellularLocation>
        <location evidence="1">Secreted</location>
    </subcellularLocation>
</comment>
<dbReference type="Pfam" id="PF00353">
    <property type="entry name" value="HemolysinCabind"/>
    <property type="match status" value="2"/>
</dbReference>
<evidence type="ECO:0000256" key="2">
    <source>
        <dbReference type="ARBA" id="ARBA00022525"/>
    </source>
</evidence>
<evidence type="ECO:0000259" key="3">
    <source>
        <dbReference type="Pfam" id="PF17803"/>
    </source>
</evidence>
<dbReference type="NCBIfam" id="TIGR01965">
    <property type="entry name" value="VCBS_repeat"/>
    <property type="match status" value="2"/>
</dbReference>
<dbReference type="SUPFAM" id="SSF51120">
    <property type="entry name" value="beta-Roll"/>
    <property type="match status" value="1"/>
</dbReference>
<dbReference type="InterPro" id="IPR050557">
    <property type="entry name" value="RTX_toxin/Mannuronan_C5-epim"/>
</dbReference>
<dbReference type="PANTHER" id="PTHR38340:SF1">
    <property type="entry name" value="S-LAYER PROTEIN"/>
    <property type="match status" value="1"/>
</dbReference>
<dbReference type="OrthoDB" id="8596409at2"/>
<reference evidence="4 5" key="1">
    <citation type="submission" date="2017-04" db="EMBL/GenBank/DDBJ databases">
        <authorList>
            <person name="Afonso C.L."/>
            <person name="Miller P.J."/>
            <person name="Scott M.A."/>
            <person name="Spackman E."/>
            <person name="Goraichik I."/>
            <person name="Dimitrov K.M."/>
            <person name="Suarez D.L."/>
            <person name="Swayne D.E."/>
        </authorList>
    </citation>
    <scope>NUCLEOTIDE SEQUENCE [LARGE SCALE GENOMIC DNA]</scope>
    <source>
        <strain evidence="4 5">DSM 23236</strain>
    </source>
</reference>
<gene>
    <name evidence="4" type="ORF">SAMN02745857_04070</name>
</gene>
<name>A0A1W1Y0R6_9NEIS</name>
<dbReference type="Gene3D" id="2.60.40.10">
    <property type="entry name" value="Immunoglobulins"/>
    <property type="match status" value="1"/>
</dbReference>
<evidence type="ECO:0000256" key="1">
    <source>
        <dbReference type="ARBA" id="ARBA00004613"/>
    </source>
</evidence>